<dbReference type="AlphaFoldDB" id="A0A9P9K4F1"/>
<organism evidence="1 2">
    <name type="scientific">Fusarium solani</name>
    <name type="common">Filamentous fungus</name>
    <dbReference type="NCBI Taxonomy" id="169388"/>
    <lineage>
        <taxon>Eukaryota</taxon>
        <taxon>Fungi</taxon>
        <taxon>Dikarya</taxon>
        <taxon>Ascomycota</taxon>
        <taxon>Pezizomycotina</taxon>
        <taxon>Sordariomycetes</taxon>
        <taxon>Hypocreomycetidae</taxon>
        <taxon>Hypocreales</taxon>
        <taxon>Nectriaceae</taxon>
        <taxon>Fusarium</taxon>
        <taxon>Fusarium solani species complex</taxon>
    </lineage>
</organism>
<evidence type="ECO:0000313" key="1">
    <source>
        <dbReference type="EMBL" id="KAH7243836.1"/>
    </source>
</evidence>
<sequence>MTGVTNGNVAVDQTFLDPCVTYIDIRQLEKMALDPSYLADCKGSIRGSNANQASLKLAYHLSKLQSRYLAALWMEIQARAAPYREYAGLRLYMAAKNTKLTWMRPTLESALEEWRCHWDSAVDETYIDPHATYIDIGRQLTPAETGPRGRVLLWRRCCLNRLWRRRLQWRRLQDRLHRPEDEAGPGRSGKRRSPPIRRTIYPFVTLRDARGMTITSGPESWELQNGLVYSHFYNLIKVPFDAPNSTHSRTGIQRVWPWTLRISATSATPRGLDHPNWVRLVEDDVKRRVTGPIDQLQALMDIVVHDDGHPWHEHEDAWYWYHAVVALVQHHNGFLLGRQIVLPLVLGDEDSHHRPLLDLERQAGLHIQVPPIPIQRRHHGDAHFPRDPPAFPVAPRGEQVQIRAVLHAQPDPLQQSLQFQIPGGAHLLVQHDDYRELLPQRVGLVVLVPLLGVKRVIYIPRDDCAGEQDRPVLDRAKLVEVSAEEDDGDSSKISLRSAKPAELLVHHSIRDGPLT</sequence>
<name>A0A9P9K4F1_FUSSL</name>
<protein>
    <submittedName>
        <fullName evidence="1">Uncharacterized protein</fullName>
    </submittedName>
</protein>
<comment type="caution">
    <text evidence="1">The sequence shown here is derived from an EMBL/GenBank/DDBJ whole genome shotgun (WGS) entry which is preliminary data.</text>
</comment>
<dbReference type="Proteomes" id="UP000736672">
    <property type="component" value="Unassembled WGS sequence"/>
</dbReference>
<keyword evidence="2" id="KW-1185">Reference proteome</keyword>
<gene>
    <name evidence="1" type="ORF">B0J15DRAFT_565187</name>
</gene>
<dbReference type="OrthoDB" id="5369347at2759"/>
<reference evidence="1" key="1">
    <citation type="journal article" date="2021" name="Nat. Commun.">
        <title>Genetic determinants of endophytism in the Arabidopsis root mycobiome.</title>
        <authorList>
            <person name="Mesny F."/>
            <person name="Miyauchi S."/>
            <person name="Thiergart T."/>
            <person name="Pickel B."/>
            <person name="Atanasova L."/>
            <person name="Karlsson M."/>
            <person name="Huettel B."/>
            <person name="Barry K.W."/>
            <person name="Haridas S."/>
            <person name="Chen C."/>
            <person name="Bauer D."/>
            <person name="Andreopoulos W."/>
            <person name="Pangilinan J."/>
            <person name="LaButti K."/>
            <person name="Riley R."/>
            <person name="Lipzen A."/>
            <person name="Clum A."/>
            <person name="Drula E."/>
            <person name="Henrissat B."/>
            <person name="Kohler A."/>
            <person name="Grigoriev I.V."/>
            <person name="Martin F.M."/>
            <person name="Hacquard S."/>
        </authorList>
    </citation>
    <scope>NUCLEOTIDE SEQUENCE</scope>
    <source>
        <strain evidence="1">FSSC 5 MPI-SDFR-AT-0091</strain>
    </source>
</reference>
<proteinExistence type="predicted"/>
<evidence type="ECO:0000313" key="2">
    <source>
        <dbReference type="Proteomes" id="UP000736672"/>
    </source>
</evidence>
<accession>A0A9P9K4F1</accession>
<dbReference type="EMBL" id="JAGTJS010000018">
    <property type="protein sequence ID" value="KAH7243836.1"/>
    <property type="molecule type" value="Genomic_DNA"/>
</dbReference>